<name>A0A5N1J6N7_9BACT</name>
<dbReference type="GO" id="GO:0008703">
    <property type="term" value="F:5-amino-6-(5-phosphoribosylamino)uracil reductase activity"/>
    <property type="evidence" value="ECO:0007669"/>
    <property type="project" value="InterPro"/>
</dbReference>
<evidence type="ECO:0000313" key="2">
    <source>
        <dbReference type="EMBL" id="KAA9340372.1"/>
    </source>
</evidence>
<gene>
    <name evidence="2" type="ORF">F0P93_31215</name>
</gene>
<dbReference type="Pfam" id="PF01872">
    <property type="entry name" value="RibD_C"/>
    <property type="match status" value="1"/>
</dbReference>
<dbReference type="Proteomes" id="UP000326344">
    <property type="component" value="Unassembled WGS sequence"/>
</dbReference>
<dbReference type="RefSeq" id="WP_150881725.1">
    <property type="nucleotide sequence ID" value="NZ_VTWS01000017.1"/>
</dbReference>
<organism evidence="2 3">
    <name type="scientific">Larkinella humicola</name>
    <dbReference type="NCBI Taxonomy" id="2607654"/>
    <lineage>
        <taxon>Bacteria</taxon>
        <taxon>Pseudomonadati</taxon>
        <taxon>Bacteroidota</taxon>
        <taxon>Cytophagia</taxon>
        <taxon>Cytophagales</taxon>
        <taxon>Spirosomataceae</taxon>
        <taxon>Larkinella</taxon>
    </lineage>
</organism>
<dbReference type="InterPro" id="IPR024072">
    <property type="entry name" value="DHFR-like_dom_sf"/>
</dbReference>
<reference evidence="2 3" key="1">
    <citation type="submission" date="2019-09" db="EMBL/GenBank/DDBJ databases">
        <title>Genome Sequence of Larkinella sp MA1.</title>
        <authorList>
            <person name="Srinivasan S."/>
        </authorList>
    </citation>
    <scope>NUCLEOTIDE SEQUENCE [LARGE SCALE GENOMIC DNA]</scope>
    <source>
        <strain evidence="2 3">MA1</strain>
    </source>
</reference>
<dbReference type="AlphaFoldDB" id="A0A5N1J6N7"/>
<comment type="caution">
    <text evidence="2">The sequence shown here is derived from an EMBL/GenBank/DDBJ whole genome shotgun (WGS) entry which is preliminary data.</text>
</comment>
<dbReference type="Gene3D" id="3.40.430.10">
    <property type="entry name" value="Dihydrofolate Reductase, subunit A"/>
    <property type="match status" value="1"/>
</dbReference>
<sequence>MRKLVLFAHISLDGFAGDIAGGLRFLSYNEELQQFADELVKTVGAPVYGKNTYQLMAGYWPTVLDDPNADKHSLDHARWVQQIPKIVFSTTLPSADWNNTTLIKDNLVEEVNTLKQQPGKDLVIFGSPGLAKSLMNLGLIDEYKLTLHPVILGAGINLFDNNTPMSKLKLLESKTLGSGVVTLHYSAR</sequence>
<dbReference type="EMBL" id="VTWS01000017">
    <property type="protein sequence ID" value="KAA9340372.1"/>
    <property type="molecule type" value="Genomic_DNA"/>
</dbReference>
<dbReference type="GO" id="GO:0009231">
    <property type="term" value="P:riboflavin biosynthetic process"/>
    <property type="evidence" value="ECO:0007669"/>
    <property type="project" value="InterPro"/>
</dbReference>
<dbReference type="PANTHER" id="PTHR38011:SF11">
    <property type="entry name" value="2,5-DIAMINO-6-RIBOSYLAMINO-4(3H)-PYRIMIDINONE 5'-PHOSPHATE REDUCTASE"/>
    <property type="match status" value="1"/>
</dbReference>
<protein>
    <submittedName>
        <fullName evidence="2">Dihydrofolate reductase</fullName>
    </submittedName>
</protein>
<accession>A0A5N1J6N7</accession>
<evidence type="ECO:0000313" key="3">
    <source>
        <dbReference type="Proteomes" id="UP000326344"/>
    </source>
</evidence>
<evidence type="ECO:0000259" key="1">
    <source>
        <dbReference type="Pfam" id="PF01872"/>
    </source>
</evidence>
<proteinExistence type="predicted"/>
<dbReference type="SUPFAM" id="SSF53597">
    <property type="entry name" value="Dihydrofolate reductase-like"/>
    <property type="match status" value="1"/>
</dbReference>
<dbReference type="InterPro" id="IPR002734">
    <property type="entry name" value="RibDG_C"/>
</dbReference>
<keyword evidence="3" id="KW-1185">Reference proteome</keyword>
<dbReference type="InterPro" id="IPR050765">
    <property type="entry name" value="Riboflavin_Biosynth_HTPR"/>
</dbReference>
<feature type="domain" description="Bacterial bifunctional deaminase-reductase C-terminal" evidence="1">
    <location>
        <begin position="2"/>
        <end position="181"/>
    </location>
</feature>
<dbReference type="PANTHER" id="PTHR38011">
    <property type="entry name" value="DIHYDROFOLATE REDUCTASE FAMILY PROTEIN (AFU_ORTHOLOGUE AFUA_8G06820)"/>
    <property type="match status" value="1"/>
</dbReference>